<dbReference type="InterPro" id="IPR027268">
    <property type="entry name" value="Peptidase_M4/M1_CTD_sf"/>
</dbReference>
<dbReference type="GO" id="GO:0008270">
    <property type="term" value="F:zinc ion binding"/>
    <property type="evidence" value="ECO:0007669"/>
    <property type="project" value="InterPro"/>
</dbReference>
<dbReference type="Pfam" id="PF01433">
    <property type="entry name" value="Peptidase_M1"/>
    <property type="match status" value="1"/>
</dbReference>
<sequence>MKMRRIFITLICIGIILFFTFKNVTIHDNNNLENFQIIDGKDIPKSNASFHGVTYLTTHNFSKLEVRSYIELTINPSSQKSLEVDGKKILTVKNVRESDTSRISLIFPKRVVIGNITAKGCFIKNVSIVTMPQANILVLVLKIPKDKIGNITIEYHAEVMRFEPFVSYIEMRESWSIFRTTYDGNELVLSSMWLLRELETFESYESQIRLKVPKGWEGVVIDEKGEGFWEVIYKGSTREGNILVYSSKNSRDPLIIVGNFSLIRKNLSGITINVYQVGRKREDVVYVVSKIVRSYSRILGGYPYSSLKIFYLESLNTKAGFEFPQGVILIHPKRNETLLLAHEIAHSWFGDYASFGRMDETLANYLAIMSMNSYEVLNFVEHSPLINSTYTLAQVYTEDVFNPHAEGMVYYKGAFVFRSLQFVLGNEIFFKGLRELLRECHGKECNLTDVQDIFEKVSGQDLDWFFKEWFYTTKVPNYKIENLSLVQKNGKYIVSFDIIDKSNFTMPLEVEIITSKEKFVKKVWIKGKAKVSFEINDKPLKIILDPNEWMINENKEYSVDGMKVIVN</sequence>
<gene>
    <name evidence="2" type="ORF">PFDSM3638_10395</name>
</gene>
<dbReference type="GO" id="GO:0004177">
    <property type="term" value="F:aminopeptidase activity"/>
    <property type="evidence" value="ECO:0007669"/>
    <property type="project" value="UniProtKB-KW"/>
</dbReference>
<dbReference type="Proteomes" id="UP000324354">
    <property type="component" value="Chromosome"/>
</dbReference>
<dbReference type="GO" id="GO:0008237">
    <property type="term" value="F:metallopeptidase activity"/>
    <property type="evidence" value="ECO:0007669"/>
    <property type="project" value="InterPro"/>
</dbReference>
<proteinExistence type="predicted"/>
<protein>
    <submittedName>
        <fullName evidence="2">Aminopeptidase</fullName>
    </submittedName>
</protein>
<evidence type="ECO:0000259" key="1">
    <source>
        <dbReference type="Pfam" id="PF01433"/>
    </source>
</evidence>
<keyword evidence="2" id="KW-0378">Hydrolase</keyword>
<organism evidence="2 3">
    <name type="scientific">Pyrococcus furiosus (strain ATCC 43587 / DSM 3638 / JCM 8422 / Vc1)</name>
    <dbReference type="NCBI Taxonomy" id="186497"/>
    <lineage>
        <taxon>Archaea</taxon>
        <taxon>Methanobacteriati</taxon>
        <taxon>Methanobacteriota</taxon>
        <taxon>Thermococci</taxon>
        <taxon>Thermococcales</taxon>
        <taxon>Thermococcaceae</taxon>
        <taxon>Pyrococcus</taxon>
    </lineage>
</organism>
<dbReference type="OrthoDB" id="139771at2157"/>
<keyword evidence="2" id="KW-0645">Protease</keyword>
<keyword evidence="2" id="KW-0031">Aminopeptidase</keyword>
<evidence type="ECO:0000313" key="3">
    <source>
        <dbReference type="Proteomes" id="UP000324354"/>
    </source>
</evidence>
<dbReference type="Gene3D" id="1.10.390.10">
    <property type="entry name" value="Neutral Protease Domain 2"/>
    <property type="match status" value="1"/>
</dbReference>
<reference evidence="2 3" key="1">
    <citation type="submission" date="2017-08" db="EMBL/GenBank/DDBJ databases">
        <title>Resequencing and Reannotation of the genome of Pyrococcus furiosus type strain DSM3638.</title>
        <authorList>
            <person name="Reichelt R.M."/>
            <person name="Bunk B."/>
        </authorList>
    </citation>
    <scope>NUCLEOTIDE SEQUENCE [LARGE SCALE GENOMIC DNA]</scope>
    <source>
        <strain evidence="2 3">DSM 3638</strain>
    </source>
</reference>
<dbReference type="EMBL" id="CP023154">
    <property type="protein sequence ID" value="QEK79650.1"/>
    <property type="molecule type" value="Genomic_DNA"/>
</dbReference>
<evidence type="ECO:0000313" key="2">
    <source>
        <dbReference type="EMBL" id="QEK79650.1"/>
    </source>
</evidence>
<dbReference type="SUPFAM" id="SSF55486">
    <property type="entry name" value="Metalloproteases ('zincins'), catalytic domain"/>
    <property type="match status" value="1"/>
</dbReference>
<dbReference type="AlphaFoldDB" id="A0A5C0XY01"/>
<feature type="domain" description="Peptidase M1 membrane alanine aminopeptidase" evidence="1">
    <location>
        <begin position="333"/>
        <end position="469"/>
    </location>
</feature>
<dbReference type="InterPro" id="IPR014782">
    <property type="entry name" value="Peptidase_M1_dom"/>
</dbReference>
<name>A0A5C0XY01_PYRFU</name>
<accession>A0A5C0XY01</accession>